<feature type="region of interest" description="Disordered" evidence="1">
    <location>
        <begin position="47"/>
        <end position="98"/>
    </location>
</feature>
<evidence type="ECO:0000313" key="3">
    <source>
        <dbReference type="Proteomes" id="UP000298416"/>
    </source>
</evidence>
<evidence type="ECO:0000256" key="1">
    <source>
        <dbReference type="SAM" id="MobiDB-lite"/>
    </source>
</evidence>
<protein>
    <submittedName>
        <fullName evidence="2">Uncharacterized protein</fullName>
    </submittedName>
</protein>
<organism evidence="2">
    <name type="scientific">Salvia splendens</name>
    <name type="common">Scarlet sage</name>
    <dbReference type="NCBI Taxonomy" id="180675"/>
    <lineage>
        <taxon>Eukaryota</taxon>
        <taxon>Viridiplantae</taxon>
        <taxon>Streptophyta</taxon>
        <taxon>Embryophyta</taxon>
        <taxon>Tracheophyta</taxon>
        <taxon>Spermatophyta</taxon>
        <taxon>Magnoliopsida</taxon>
        <taxon>eudicotyledons</taxon>
        <taxon>Gunneridae</taxon>
        <taxon>Pentapetalae</taxon>
        <taxon>asterids</taxon>
        <taxon>lamiids</taxon>
        <taxon>Lamiales</taxon>
        <taxon>Lamiaceae</taxon>
        <taxon>Nepetoideae</taxon>
        <taxon>Mentheae</taxon>
        <taxon>Salviinae</taxon>
        <taxon>Salvia</taxon>
        <taxon>Salvia subgen. Calosphace</taxon>
        <taxon>core Calosphace</taxon>
    </lineage>
</organism>
<gene>
    <name evidence="2" type="ORF">SASPL_140648</name>
</gene>
<dbReference type="AlphaFoldDB" id="A0A8X8WQ48"/>
<reference evidence="2" key="2">
    <citation type="submission" date="2020-08" db="EMBL/GenBank/DDBJ databases">
        <title>Plant Genome Project.</title>
        <authorList>
            <person name="Zhang R.-G."/>
        </authorList>
    </citation>
    <scope>NUCLEOTIDE SEQUENCE</scope>
    <source>
        <strain evidence="2">Huo1</strain>
        <tissue evidence="2">Leaf</tissue>
    </source>
</reference>
<evidence type="ECO:0000313" key="2">
    <source>
        <dbReference type="EMBL" id="KAG6399173.1"/>
    </source>
</evidence>
<sequence length="158" mass="17850">MHLSSNTSEFFVLFRRDAWPLDGMKFETLNEMQANKIPENLEIDVESHFDSEEAGSDKYEEDADKMASNDQKLSDATTVNESGAEGVEEDEEEAAASADLGSGWGRIIYMPFRRGKRVELDIFRSTNSEGTEGSFDRVVITQSKNPKLHHQARRSIWG</sequence>
<name>A0A8X8WQ48_SALSN</name>
<feature type="compositionally biased region" description="Polar residues" evidence="1">
    <location>
        <begin position="68"/>
        <end position="80"/>
    </location>
</feature>
<comment type="caution">
    <text evidence="2">The sequence shown here is derived from an EMBL/GenBank/DDBJ whole genome shotgun (WGS) entry which is preliminary data.</text>
</comment>
<dbReference type="EMBL" id="PNBA02000015">
    <property type="protein sequence ID" value="KAG6399173.1"/>
    <property type="molecule type" value="Genomic_DNA"/>
</dbReference>
<accession>A0A8X8WQ48</accession>
<reference evidence="2" key="1">
    <citation type="submission" date="2018-01" db="EMBL/GenBank/DDBJ databases">
        <authorList>
            <person name="Mao J.F."/>
        </authorList>
    </citation>
    <scope>NUCLEOTIDE SEQUENCE</scope>
    <source>
        <strain evidence="2">Huo1</strain>
        <tissue evidence="2">Leaf</tissue>
    </source>
</reference>
<proteinExistence type="predicted"/>
<feature type="compositionally biased region" description="Basic and acidic residues" evidence="1">
    <location>
        <begin position="47"/>
        <end position="58"/>
    </location>
</feature>
<keyword evidence="3" id="KW-1185">Reference proteome</keyword>
<dbReference type="Proteomes" id="UP000298416">
    <property type="component" value="Unassembled WGS sequence"/>
</dbReference>